<dbReference type="STRING" id="515897.SAMN05421849_1804"/>
<evidence type="ECO:0000259" key="3">
    <source>
        <dbReference type="Pfam" id="PF07859"/>
    </source>
</evidence>
<keyword evidence="2" id="KW-0378">Hydrolase</keyword>
<keyword evidence="5" id="KW-1185">Reference proteome</keyword>
<organism evidence="4 5">
    <name type="scientific">Pontibaca methylaminivorans</name>
    <dbReference type="NCBI Taxonomy" id="515897"/>
    <lineage>
        <taxon>Bacteria</taxon>
        <taxon>Pseudomonadati</taxon>
        <taxon>Pseudomonadota</taxon>
        <taxon>Alphaproteobacteria</taxon>
        <taxon>Rhodobacterales</taxon>
        <taxon>Roseobacteraceae</taxon>
        <taxon>Pontibaca</taxon>
    </lineage>
</organism>
<dbReference type="GO" id="GO:0004806">
    <property type="term" value="F:triacylglycerol lipase activity"/>
    <property type="evidence" value="ECO:0007669"/>
    <property type="project" value="TreeGrafter"/>
</dbReference>
<gene>
    <name evidence="4" type="ORF">SAMN05421849_1804</name>
</gene>
<dbReference type="PANTHER" id="PTHR48081">
    <property type="entry name" value="AB HYDROLASE SUPERFAMILY PROTEIN C4A8.06C"/>
    <property type="match status" value="1"/>
</dbReference>
<feature type="domain" description="Alpha/beta hydrolase fold-3" evidence="3">
    <location>
        <begin position="72"/>
        <end position="272"/>
    </location>
</feature>
<dbReference type="AlphaFoldDB" id="A0A1R3WXQ4"/>
<dbReference type="InterPro" id="IPR013094">
    <property type="entry name" value="AB_hydrolase_3"/>
</dbReference>
<dbReference type="SUPFAM" id="SSF53474">
    <property type="entry name" value="alpha/beta-Hydrolases"/>
    <property type="match status" value="1"/>
</dbReference>
<dbReference type="InterPro" id="IPR029058">
    <property type="entry name" value="AB_hydrolase_fold"/>
</dbReference>
<dbReference type="InterPro" id="IPR050300">
    <property type="entry name" value="GDXG_lipolytic_enzyme"/>
</dbReference>
<evidence type="ECO:0000256" key="1">
    <source>
        <dbReference type="ARBA" id="ARBA00010515"/>
    </source>
</evidence>
<dbReference type="EMBL" id="FTPS01000001">
    <property type="protein sequence ID" value="SIT82925.1"/>
    <property type="molecule type" value="Genomic_DNA"/>
</dbReference>
<evidence type="ECO:0000256" key="2">
    <source>
        <dbReference type="ARBA" id="ARBA00022801"/>
    </source>
</evidence>
<dbReference type="PROSITE" id="PS01173">
    <property type="entry name" value="LIPASE_GDXG_HIS"/>
    <property type="match status" value="1"/>
</dbReference>
<sequence length="303" mass="33134">MSWQRFVLNRLLRWIEKPALARADEPLELRRRFENRMRRWARPPPGSRLSRGDLAGLPALRIDPAWQAEGVILYLHGGAYILGSPDTHAALAANLVRRSGMRAWLPAYRLAPEHAFPAAFDDALTAYRALLDAGTTPERIILGGDSAGGGLALALIAALPARSLPLPRAVFAFSPLADMSFSGKSFRGNARAEAMLPAGRAADMARLYLQGHDPCDPRASPLFADLAAAPPVWLSVGDTEILLDDARRLECRLRAAGREVELHIGRDLPHAWPLFHGVLPEAGATLARLARWIRRQYASSGDS</sequence>
<reference evidence="4 5" key="1">
    <citation type="submission" date="2017-01" db="EMBL/GenBank/DDBJ databases">
        <authorList>
            <person name="Mah S.A."/>
            <person name="Swanson W.J."/>
            <person name="Moy G.W."/>
            <person name="Vacquier V.D."/>
        </authorList>
    </citation>
    <scope>NUCLEOTIDE SEQUENCE [LARGE SCALE GENOMIC DNA]</scope>
    <source>
        <strain evidence="4 5">DSM 21219</strain>
    </source>
</reference>
<dbReference type="InterPro" id="IPR002168">
    <property type="entry name" value="Lipase_GDXG_HIS_AS"/>
</dbReference>
<dbReference type="Pfam" id="PF07859">
    <property type="entry name" value="Abhydrolase_3"/>
    <property type="match status" value="1"/>
</dbReference>
<evidence type="ECO:0000313" key="5">
    <source>
        <dbReference type="Proteomes" id="UP000192455"/>
    </source>
</evidence>
<proteinExistence type="inferred from homology"/>
<evidence type="ECO:0000313" key="4">
    <source>
        <dbReference type="EMBL" id="SIT82925.1"/>
    </source>
</evidence>
<dbReference type="RefSeq" id="WP_076649538.1">
    <property type="nucleotide sequence ID" value="NZ_FTPS01000001.1"/>
</dbReference>
<dbReference type="PANTHER" id="PTHR48081:SF30">
    <property type="entry name" value="ACETYL-HYDROLASE LIPR-RELATED"/>
    <property type="match status" value="1"/>
</dbReference>
<accession>A0A1R3WXQ4</accession>
<dbReference type="Proteomes" id="UP000192455">
    <property type="component" value="Unassembled WGS sequence"/>
</dbReference>
<name>A0A1R3WXQ4_9RHOB</name>
<comment type="similarity">
    <text evidence="1">Belongs to the 'GDXG' lipolytic enzyme family.</text>
</comment>
<protein>
    <submittedName>
        <fullName evidence="4">Acetyl esterase/lipase</fullName>
    </submittedName>
</protein>
<dbReference type="OrthoDB" id="9806180at2"/>
<dbReference type="Gene3D" id="3.40.50.1820">
    <property type="entry name" value="alpha/beta hydrolase"/>
    <property type="match status" value="1"/>
</dbReference>